<dbReference type="PANTHER" id="PTHR12992:SF11">
    <property type="entry name" value="MITOCHONDRIAL COENZYME A DIPHOSPHATASE NUDT8"/>
    <property type="match status" value="1"/>
</dbReference>
<dbReference type="CDD" id="cd03426">
    <property type="entry name" value="NUDIX_CoAse_Nudt7"/>
    <property type="match status" value="1"/>
</dbReference>
<organism evidence="8 9">
    <name type="scientific">Sphingomonas tabacisoli</name>
    <dbReference type="NCBI Taxonomy" id="2249466"/>
    <lineage>
        <taxon>Bacteria</taxon>
        <taxon>Pseudomonadati</taxon>
        <taxon>Pseudomonadota</taxon>
        <taxon>Alphaproteobacteria</taxon>
        <taxon>Sphingomonadales</taxon>
        <taxon>Sphingomonadaceae</taxon>
        <taxon>Sphingomonas</taxon>
    </lineage>
</organism>
<dbReference type="SUPFAM" id="SSF55811">
    <property type="entry name" value="Nudix"/>
    <property type="match status" value="1"/>
</dbReference>
<dbReference type="Pfam" id="PF00293">
    <property type="entry name" value="NUDIX"/>
    <property type="match status" value="1"/>
</dbReference>
<evidence type="ECO:0000313" key="9">
    <source>
        <dbReference type="Proteomes" id="UP001597115"/>
    </source>
</evidence>
<evidence type="ECO:0000259" key="7">
    <source>
        <dbReference type="PROSITE" id="PS51462"/>
    </source>
</evidence>
<accession>A0ABW4I133</accession>
<evidence type="ECO:0000256" key="6">
    <source>
        <dbReference type="ARBA" id="ARBA00023211"/>
    </source>
</evidence>
<dbReference type="InterPro" id="IPR000086">
    <property type="entry name" value="NUDIX_hydrolase_dom"/>
</dbReference>
<dbReference type="PROSITE" id="PS51462">
    <property type="entry name" value="NUDIX"/>
    <property type="match status" value="1"/>
</dbReference>
<reference evidence="9" key="1">
    <citation type="journal article" date="2019" name="Int. J. Syst. Evol. Microbiol.">
        <title>The Global Catalogue of Microorganisms (GCM) 10K type strain sequencing project: providing services to taxonomists for standard genome sequencing and annotation.</title>
        <authorList>
            <consortium name="The Broad Institute Genomics Platform"/>
            <consortium name="The Broad Institute Genome Sequencing Center for Infectious Disease"/>
            <person name="Wu L."/>
            <person name="Ma J."/>
        </authorList>
    </citation>
    <scope>NUCLEOTIDE SEQUENCE [LARGE SCALE GENOMIC DNA]</scope>
    <source>
        <strain evidence="9">CGMCC 1.16275</strain>
    </source>
</reference>
<dbReference type="NCBIfam" id="NF007980">
    <property type="entry name" value="PRK10707.1"/>
    <property type="match status" value="1"/>
</dbReference>
<dbReference type="Proteomes" id="UP001597115">
    <property type="component" value="Unassembled WGS sequence"/>
</dbReference>
<protein>
    <submittedName>
        <fullName evidence="8">CoA pyrophosphatase</fullName>
    </submittedName>
</protein>
<gene>
    <name evidence="8" type="ORF">ACFSCW_03200</name>
</gene>
<evidence type="ECO:0000313" key="8">
    <source>
        <dbReference type="EMBL" id="MFD1610804.1"/>
    </source>
</evidence>
<keyword evidence="3" id="KW-0479">Metal-binding</keyword>
<evidence type="ECO:0000256" key="4">
    <source>
        <dbReference type="ARBA" id="ARBA00022801"/>
    </source>
</evidence>
<comment type="cofactor">
    <cofactor evidence="2">
        <name>Mg(2+)</name>
        <dbReference type="ChEBI" id="CHEBI:18420"/>
    </cofactor>
</comment>
<feature type="domain" description="Nudix hydrolase" evidence="7">
    <location>
        <begin position="37"/>
        <end position="167"/>
    </location>
</feature>
<evidence type="ECO:0000256" key="1">
    <source>
        <dbReference type="ARBA" id="ARBA00001936"/>
    </source>
</evidence>
<evidence type="ECO:0000256" key="3">
    <source>
        <dbReference type="ARBA" id="ARBA00022723"/>
    </source>
</evidence>
<dbReference type="PANTHER" id="PTHR12992">
    <property type="entry name" value="NUDIX HYDROLASE"/>
    <property type="match status" value="1"/>
</dbReference>
<keyword evidence="5" id="KW-0460">Magnesium</keyword>
<dbReference type="RefSeq" id="WP_380886831.1">
    <property type="nucleotide sequence ID" value="NZ_JBHUDY010000001.1"/>
</dbReference>
<keyword evidence="6" id="KW-0464">Manganese</keyword>
<dbReference type="EMBL" id="JBHUDY010000001">
    <property type="protein sequence ID" value="MFD1610804.1"/>
    <property type="molecule type" value="Genomic_DNA"/>
</dbReference>
<proteinExistence type="predicted"/>
<keyword evidence="4" id="KW-0378">Hydrolase</keyword>
<evidence type="ECO:0000256" key="5">
    <source>
        <dbReference type="ARBA" id="ARBA00022842"/>
    </source>
</evidence>
<name>A0ABW4I133_9SPHN</name>
<comment type="cofactor">
    <cofactor evidence="1">
        <name>Mn(2+)</name>
        <dbReference type="ChEBI" id="CHEBI:29035"/>
    </cofactor>
</comment>
<dbReference type="InterPro" id="IPR015797">
    <property type="entry name" value="NUDIX_hydrolase-like_dom_sf"/>
</dbReference>
<dbReference type="InterPro" id="IPR045121">
    <property type="entry name" value="CoAse"/>
</dbReference>
<sequence>MSLVADLRERLDRGAARGPVPLDSDMRDAVLEPVTDLTPAAVLVAVTDRTEPGVILTQRTETLRKHAGQVAFPGGCIDPGEDAIAAALREAEEEIALPRDRVRVVGPADRYVTITGFEVTPIIGVVPPDLPLALSAAEVADWFEAPLDYLLDPTNHREVEVDWQGRRRRYYEILWSDRRIWGATAAMIVNLAHRLRDD</sequence>
<comment type="caution">
    <text evidence="8">The sequence shown here is derived from an EMBL/GenBank/DDBJ whole genome shotgun (WGS) entry which is preliminary data.</text>
</comment>
<evidence type="ECO:0000256" key="2">
    <source>
        <dbReference type="ARBA" id="ARBA00001946"/>
    </source>
</evidence>
<keyword evidence="9" id="KW-1185">Reference proteome</keyword>
<dbReference type="Gene3D" id="3.90.79.10">
    <property type="entry name" value="Nucleoside Triphosphate Pyrophosphohydrolase"/>
    <property type="match status" value="1"/>
</dbReference>